<organism evidence="12 13">
    <name type="scientific">Kwoniella shandongensis</name>
    <dbReference type="NCBI Taxonomy" id="1734106"/>
    <lineage>
        <taxon>Eukaryota</taxon>
        <taxon>Fungi</taxon>
        <taxon>Dikarya</taxon>
        <taxon>Basidiomycota</taxon>
        <taxon>Agaricomycotina</taxon>
        <taxon>Tremellomycetes</taxon>
        <taxon>Tremellales</taxon>
        <taxon>Cryptococcaceae</taxon>
        <taxon>Kwoniella</taxon>
    </lineage>
</organism>
<feature type="transmembrane region" description="Helical" evidence="10">
    <location>
        <begin position="309"/>
        <end position="327"/>
    </location>
</feature>
<dbReference type="InterPro" id="IPR003663">
    <property type="entry name" value="Sugar/inositol_transpt"/>
</dbReference>
<dbReference type="FunFam" id="1.20.1250.20:FF:000061">
    <property type="entry name" value="MFS sugar transporter"/>
    <property type="match status" value="1"/>
</dbReference>
<feature type="transmembrane region" description="Helical" evidence="10">
    <location>
        <begin position="179"/>
        <end position="198"/>
    </location>
</feature>
<feature type="transmembrane region" description="Helical" evidence="10">
    <location>
        <begin position="339"/>
        <end position="361"/>
    </location>
</feature>
<protein>
    <recommendedName>
        <fullName evidence="11">Major facilitator superfamily (MFS) profile domain-containing protein</fullName>
    </recommendedName>
</protein>
<evidence type="ECO:0000256" key="9">
    <source>
        <dbReference type="SAM" id="MobiDB-lite"/>
    </source>
</evidence>
<feature type="transmembrane region" description="Helical" evidence="10">
    <location>
        <begin position="113"/>
        <end position="131"/>
    </location>
</feature>
<sequence>MSSTPMEKGPVTQPGNIATFGGLHGKKLLYTLVAIATTGFSLFGYDQGLMSGIIASRQFNTEFPATHQRDPSDVHAGTVQGSVTSCYEVGCFFGALFAYFAGDKFGRRKMMTGGAFVMIIGTIISITAFGPGDTSGRGNVGGFVQFIVGRVITGLGNGANTATIPSWVAETSKAHNRGFLICLEASTVAVGTVIAYWIDFGLSFVDSSVSWRFPIALQILFALVLIGGVAILPESPRWLMRKGRYNDSLKVIAALDSRSVEDPIAIAETNKISEAIAAQSHTKARNRDLLKGGKQQHFRRAAVGASTQLFQQIGGCNAVIYYSTVLFENQIGLDTQLSLILGGVLSVIYALFALTSFFLVERVGRRKLFLIGTVGQAVAMFITFGCLLPGTKGPAKGAAFGLYLFIAFFGATWLPLPWLYPAELNSMAVRTQANAVSTMVNWLFNFTVVQVLPTMTASIGAYTFLFFACINCAFLPFIYLFYPETTGRTLEELDVIFAHAHLTERRPTLVAAELPKLTDHQISEMTERYDIHGGAAQTEDPESVGAATGSGKPDTTLPPLNPTDHAYSNTEREGGVTTPSSGEATVSPTPNHHQQSQTTGGIPESFQKDWNNKQN</sequence>
<dbReference type="PANTHER" id="PTHR48022:SF55">
    <property type="entry name" value="SUGAR TRANSPORTER STL1"/>
    <property type="match status" value="1"/>
</dbReference>
<dbReference type="PANTHER" id="PTHR48022">
    <property type="entry name" value="PLASTIDIC GLUCOSE TRANSPORTER 4"/>
    <property type="match status" value="1"/>
</dbReference>
<evidence type="ECO:0000256" key="10">
    <source>
        <dbReference type="SAM" id="Phobius"/>
    </source>
</evidence>
<dbReference type="Gene3D" id="1.20.1250.20">
    <property type="entry name" value="MFS general substrate transporter like domains"/>
    <property type="match status" value="1"/>
</dbReference>
<feature type="region of interest" description="Disordered" evidence="9">
    <location>
        <begin position="535"/>
        <end position="615"/>
    </location>
</feature>
<feature type="transmembrane region" description="Helical" evidence="10">
    <location>
        <begin position="368"/>
        <end position="390"/>
    </location>
</feature>
<feature type="transmembrane region" description="Helical" evidence="10">
    <location>
        <begin position="210"/>
        <end position="232"/>
    </location>
</feature>
<feature type="transmembrane region" description="Helical" evidence="10">
    <location>
        <begin position="79"/>
        <end position="101"/>
    </location>
</feature>
<dbReference type="GeneID" id="43592628"/>
<keyword evidence="3 8" id="KW-0813">Transport</keyword>
<dbReference type="SUPFAM" id="SSF103473">
    <property type="entry name" value="MFS general substrate transporter"/>
    <property type="match status" value="1"/>
</dbReference>
<feature type="transmembrane region" description="Helical" evidence="10">
    <location>
        <begin position="28"/>
        <end position="45"/>
    </location>
</feature>
<evidence type="ECO:0000256" key="2">
    <source>
        <dbReference type="ARBA" id="ARBA00010992"/>
    </source>
</evidence>
<dbReference type="KEGG" id="ksn:43592628"/>
<feature type="transmembrane region" description="Helical" evidence="10">
    <location>
        <begin position="459"/>
        <end position="482"/>
    </location>
</feature>
<reference evidence="12" key="2">
    <citation type="submission" date="2024-01" db="EMBL/GenBank/DDBJ databases">
        <title>Comparative genomics of Cryptococcus and Kwoniella reveals pathogenesis evolution and contrasting modes of karyotype evolution via chromosome fusion or intercentromeric recombination.</title>
        <authorList>
            <person name="Coelho M.A."/>
            <person name="David-Palma M."/>
            <person name="Shea T."/>
            <person name="Bowers K."/>
            <person name="McGinley-Smith S."/>
            <person name="Mohammad A.W."/>
            <person name="Gnirke A."/>
            <person name="Yurkov A.M."/>
            <person name="Nowrousian M."/>
            <person name="Sun S."/>
            <person name="Cuomo C.A."/>
            <person name="Heitman J."/>
        </authorList>
    </citation>
    <scope>NUCLEOTIDE SEQUENCE</scope>
    <source>
        <strain evidence="12">CBS 12478</strain>
    </source>
</reference>
<name>A0A5M6BN55_9TREE</name>
<feature type="transmembrane region" description="Helical" evidence="10">
    <location>
        <begin position="143"/>
        <end position="167"/>
    </location>
</feature>
<feature type="domain" description="Major facilitator superfamily (MFS) profile" evidence="11">
    <location>
        <begin position="32"/>
        <end position="486"/>
    </location>
</feature>
<dbReference type="InterPro" id="IPR036259">
    <property type="entry name" value="MFS_trans_sf"/>
</dbReference>
<feature type="compositionally biased region" description="Basic and acidic residues" evidence="9">
    <location>
        <begin position="606"/>
        <end position="615"/>
    </location>
</feature>
<evidence type="ECO:0000313" key="13">
    <source>
        <dbReference type="Proteomes" id="UP000322225"/>
    </source>
</evidence>
<dbReference type="CDD" id="cd17356">
    <property type="entry name" value="MFS_HXT"/>
    <property type="match status" value="1"/>
</dbReference>
<comment type="catalytic activity">
    <reaction evidence="7">
        <text>myo-inositol(out) + H(+)(out) = myo-inositol(in) + H(+)(in)</text>
        <dbReference type="Rhea" id="RHEA:60364"/>
        <dbReference type="ChEBI" id="CHEBI:15378"/>
        <dbReference type="ChEBI" id="CHEBI:17268"/>
    </reaction>
</comment>
<feature type="compositionally biased region" description="Polar residues" evidence="9">
    <location>
        <begin position="577"/>
        <end position="600"/>
    </location>
</feature>
<dbReference type="EMBL" id="CP144059">
    <property type="protein sequence ID" value="WWD20860.1"/>
    <property type="molecule type" value="Genomic_DNA"/>
</dbReference>
<dbReference type="InterPro" id="IPR050360">
    <property type="entry name" value="MFS_Sugar_Transporters"/>
</dbReference>
<dbReference type="PRINTS" id="PR00171">
    <property type="entry name" value="SUGRTRNSPORT"/>
</dbReference>
<dbReference type="GO" id="GO:0016020">
    <property type="term" value="C:membrane"/>
    <property type="evidence" value="ECO:0007669"/>
    <property type="project" value="UniProtKB-SubCell"/>
</dbReference>
<accession>A0A5M6BN55</accession>
<keyword evidence="4 10" id="KW-0812">Transmembrane</keyword>
<dbReference type="PROSITE" id="PS50850">
    <property type="entry name" value="MFS"/>
    <property type="match status" value="1"/>
</dbReference>
<evidence type="ECO:0000259" key="11">
    <source>
        <dbReference type="PROSITE" id="PS50850"/>
    </source>
</evidence>
<feature type="transmembrane region" description="Helical" evidence="10">
    <location>
        <begin position="433"/>
        <end position="453"/>
    </location>
</feature>
<dbReference type="InterPro" id="IPR005828">
    <property type="entry name" value="MFS_sugar_transport-like"/>
</dbReference>
<dbReference type="GO" id="GO:0005351">
    <property type="term" value="F:carbohydrate:proton symporter activity"/>
    <property type="evidence" value="ECO:0007669"/>
    <property type="project" value="TreeGrafter"/>
</dbReference>
<evidence type="ECO:0000256" key="6">
    <source>
        <dbReference type="ARBA" id="ARBA00023136"/>
    </source>
</evidence>
<dbReference type="InterPro" id="IPR020846">
    <property type="entry name" value="MFS_dom"/>
</dbReference>
<dbReference type="Proteomes" id="UP000322225">
    <property type="component" value="Chromosome 9"/>
</dbReference>
<evidence type="ECO:0000256" key="4">
    <source>
        <dbReference type="ARBA" id="ARBA00022692"/>
    </source>
</evidence>
<dbReference type="PROSITE" id="PS00216">
    <property type="entry name" value="SUGAR_TRANSPORT_1"/>
    <property type="match status" value="1"/>
</dbReference>
<evidence type="ECO:0000256" key="8">
    <source>
        <dbReference type="RuleBase" id="RU003346"/>
    </source>
</evidence>
<dbReference type="AlphaFoldDB" id="A0A5M6BN55"/>
<evidence type="ECO:0000313" key="12">
    <source>
        <dbReference type="EMBL" id="WWD20860.1"/>
    </source>
</evidence>
<dbReference type="InterPro" id="IPR005829">
    <property type="entry name" value="Sugar_transporter_CS"/>
</dbReference>
<comment type="similarity">
    <text evidence="2 8">Belongs to the major facilitator superfamily. Sugar transporter (TC 2.A.1.1) family.</text>
</comment>
<evidence type="ECO:0000256" key="7">
    <source>
        <dbReference type="ARBA" id="ARBA00049119"/>
    </source>
</evidence>
<evidence type="ECO:0000256" key="3">
    <source>
        <dbReference type="ARBA" id="ARBA00022448"/>
    </source>
</evidence>
<keyword evidence="13" id="KW-1185">Reference proteome</keyword>
<feature type="compositionally biased region" description="Low complexity" evidence="9">
    <location>
        <begin position="553"/>
        <end position="564"/>
    </location>
</feature>
<dbReference type="Pfam" id="PF00083">
    <property type="entry name" value="Sugar_tr"/>
    <property type="match status" value="1"/>
</dbReference>
<dbReference type="NCBIfam" id="TIGR00879">
    <property type="entry name" value="SP"/>
    <property type="match status" value="1"/>
</dbReference>
<dbReference type="RefSeq" id="XP_031857252.1">
    <property type="nucleotide sequence ID" value="XM_032008456.1"/>
</dbReference>
<evidence type="ECO:0000256" key="5">
    <source>
        <dbReference type="ARBA" id="ARBA00022989"/>
    </source>
</evidence>
<feature type="transmembrane region" description="Helical" evidence="10">
    <location>
        <begin position="402"/>
        <end position="421"/>
    </location>
</feature>
<dbReference type="OrthoDB" id="2544694at2759"/>
<evidence type="ECO:0000256" key="1">
    <source>
        <dbReference type="ARBA" id="ARBA00004141"/>
    </source>
</evidence>
<comment type="subcellular location">
    <subcellularLocation>
        <location evidence="1">Membrane</location>
        <topology evidence="1">Multi-pass membrane protein</topology>
    </subcellularLocation>
</comment>
<gene>
    <name evidence="12" type="ORF">CI109_105337</name>
</gene>
<keyword evidence="6 10" id="KW-0472">Membrane</keyword>
<proteinExistence type="inferred from homology"/>
<reference evidence="12" key="1">
    <citation type="submission" date="2017-08" db="EMBL/GenBank/DDBJ databases">
        <authorList>
            <person name="Cuomo C."/>
            <person name="Billmyre B."/>
            <person name="Heitman J."/>
        </authorList>
    </citation>
    <scope>NUCLEOTIDE SEQUENCE</scope>
    <source>
        <strain evidence="12">CBS 12478</strain>
    </source>
</reference>
<keyword evidence="5 10" id="KW-1133">Transmembrane helix</keyword>